<name>A0A6N2TMR7_BLAHA</name>
<gene>
    <name evidence="3" type="ORF">BHLFYP23_00019</name>
</gene>
<evidence type="ECO:0000256" key="1">
    <source>
        <dbReference type="SAM" id="Phobius"/>
    </source>
</evidence>
<dbReference type="Pfam" id="PF04892">
    <property type="entry name" value="VanZ"/>
    <property type="match status" value="1"/>
</dbReference>
<protein>
    <submittedName>
        <fullName evidence="3">VanZ like family protein</fullName>
    </submittedName>
</protein>
<feature type="transmembrane region" description="Helical" evidence="1">
    <location>
        <begin position="83"/>
        <end position="116"/>
    </location>
</feature>
<feature type="domain" description="VanZ-like" evidence="2">
    <location>
        <begin position="16"/>
        <end position="153"/>
    </location>
</feature>
<keyword evidence="1" id="KW-1133">Transmembrane helix</keyword>
<organism evidence="3">
    <name type="scientific">Blautia hansenii</name>
    <name type="common">Ruminococcus hansenii</name>
    <dbReference type="NCBI Taxonomy" id="1322"/>
    <lineage>
        <taxon>Bacteria</taxon>
        <taxon>Bacillati</taxon>
        <taxon>Bacillota</taxon>
        <taxon>Clostridia</taxon>
        <taxon>Lachnospirales</taxon>
        <taxon>Lachnospiraceae</taxon>
        <taxon>Blautia</taxon>
    </lineage>
</organism>
<keyword evidence="1" id="KW-0812">Transmembrane</keyword>
<dbReference type="PIRSF" id="PIRSF019083">
    <property type="entry name" value="UCP019083_VanZ"/>
    <property type="match status" value="1"/>
</dbReference>
<sequence>MKKFIIYCLKPLSFLPALAVMYMIFSFSGQTGTESGSLSHEISYQIVSVADKILNKNLTENEKQIYTDRIEHPVRKLAHMTEYCILALCVSFPLYVYGVRGFLLFLLAGLFCVGFACTDEFHQSFVAGRGPSKKDVLIDSTGVFIGILAVQIFCRGFLRSKKRK</sequence>
<dbReference type="InterPro" id="IPR006976">
    <property type="entry name" value="VanZ-like"/>
</dbReference>
<accession>A0A6N2TMR7</accession>
<dbReference type="EMBL" id="CACRSY010000012">
    <property type="protein sequence ID" value="VYT06838.1"/>
    <property type="molecule type" value="Genomic_DNA"/>
</dbReference>
<dbReference type="AlphaFoldDB" id="A0A6N2TMR7"/>
<reference evidence="3" key="1">
    <citation type="submission" date="2019-11" db="EMBL/GenBank/DDBJ databases">
        <authorList>
            <person name="Feng L."/>
        </authorList>
    </citation>
    <scope>NUCLEOTIDE SEQUENCE</scope>
    <source>
        <strain evidence="3">BhanseniiLFYP23</strain>
    </source>
</reference>
<evidence type="ECO:0000259" key="2">
    <source>
        <dbReference type="Pfam" id="PF04892"/>
    </source>
</evidence>
<proteinExistence type="predicted"/>
<dbReference type="NCBIfam" id="NF037970">
    <property type="entry name" value="vanZ_1"/>
    <property type="match status" value="1"/>
</dbReference>
<keyword evidence="1" id="KW-0472">Membrane</keyword>
<dbReference type="RefSeq" id="WP_022239036.1">
    <property type="nucleotide sequence ID" value="NZ_CACRSY010000012.1"/>
</dbReference>
<evidence type="ECO:0000313" key="3">
    <source>
        <dbReference type="EMBL" id="VYT06838.1"/>
    </source>
</evidence>
<feature type="transmembrane region" description="Helical" evidence="1">
    <location>
        <begin position="136"/>
        <end position="158"/>
    </location>
</feature>
<dbReference type="InterPro" id="IPR016747">
    <property type="entry name" value="Phosphotransbutyrylase"/>
</dbReference>